<dbReference type="EMBL" id="CAJNJQ010000641">
    <property type="protein sequence ID" value="CAE7090942.1"/>
    <property type="molecule type" value="Genomic_DNA"/>
</dbReference>
<gene>
    <name evidence="3" type="ORF">RDB_LOCUS31902</name>
</gene>
<feature type="transmembrane region" description="Helical" evidence="2">
    <location>
        <begin position="45"/>
        <end position="62"/>
    </location>
</feature>
<feature type="transmembrane region" description="Helical" evidence="2">
    <location>
        <begin position="107"/>
        <end position="130"/>
    </location>
</feature>
<feature type="transmembrane region" description="Helical" evidence="2">
    <location>
        <begin position="150"/>
        <end position="169"/>
    </location>
</feature>
<name>A0A8H3HSY5_9AGAM</name>
<feature type="compositionally biased region" description="Basic and acidic residues" evidence="1">
    <location>
        <begin position="344"/>
        <end position="358"/>
    </location>
</feature>
<sequence length="389" mass="42867">MGYTRTQSSHVAAYEDQGKLLVTCIELFLTWAEQEWPPLKILYHILRYVMPIEFTIVAVAFFDTKWPLDRCQNFYLFEPIVTMCLVSLCSVVALIRLHAIFDHSKAVLGGLGMLLVLQVGIMSACCAFYRPMPLEEGQGCIAGPTHNWVGIYWLAPTIFWSAAFALALTRSVQSLRTKPLGPWKLMLRDGLNLYGAIWIVNVVNMLFWFVAKPIDNADTIKTIVTSMAAVLTVTKTLRIILSVRGSLQSGGTYSGTTSSTSRSHPSNSGAIPGSNSGPHIISTRANHPVVNIQTERHHTVSGGHQHTRSGGGVGTGRGTYTLDEMRARSERDDDNVSNVSGMDAKADIGEYGVNEDKSGPLASEDDVSRTHTQPVVRVMVDREVDERRE</sequence>
<comment type="caution">
    <text evidence="3">The sequence shown here is derived from an EMBL/GenBank/DDBJ whole genome shotgun (WGS) entry which is preliminary data.</text>
</comment>
<feature type="compositionally biased region" description="Low complexity" evidence="1">
    <location>
        <begin position="248"/>
        <end position="269"/>
    </location>
</feature>
<evidence type="ECO:0000313" key="3">
    <source>
        <dbReference type="EMBL" id="CAE7090942.1"/>
    </source>
</evidence>
<organism evidence="3 4">
    <name type="scientific">Rhizoctonia solani</name>
    <dbReference type="NCBI Taxonomy" id="456999"/>
    <lineage>
        <taxon>Eukaryota</taxon>
        <taxon>Fungi</taxon>
        <taxon>Dikarya</taxon>
        <taxon>Basidiomycota</taxon>
        <taxon>Agaricomycotina</taxon>
        <taxon>Agaricomycetes</taxon>
        <taxon>Cantharellales</taxon>
        <taxon>Ceratobasidiaceae</taxon>
        <taxon>Rhizoctonia</taxon>
    </lineage>
</organism>
<keyword evidence="2" id="KW-1133">Transmembrane helix</keyword>
<dbReference type="Proteomes" id="UP000663827">
    <property type="component" value="Unassembled WGS sequence"/>
</dbReference>
<evidence type="ECO:0000256" key="2">
    <source>
        <dbReference type="SAM" id="Phobius"/>
    </source>
</evidence>
<feature type="region of interest" description="Disordered" evidence="1">
    <location>
        <begin position="248"/>
        <end position="282"/>
    </location>
</feature>
<feature type="transmembrane region" description="Helical" evidence="2">
    <location>
        <begin position="74"/>
        <end position="95"/>
    </location>
</feature>
<proteinExistence type="predicted"/>
<feature type="region of interest" description="Disordered" evidence="1">
    <location>
        <begin position="297"/>
        <end position="374"/>
    </location>
</feature>
<accession>A0A8H3HSY5</accession>
<keyword evidence="2" id="KW-0812">Transmembrane</keyword>
<keyword evidence="2" id="KW-0472">Membrane</keyword>
<protein>
    <submittedName>
        <fullName evidence="3">Uncharacterized protein</fullName>
    </submittedName>
</protein>
<reference evidence="3" key="1">
    <citation type="submission" date="2021-01" db="EMBL/GenBank/DDBJ databases">
        <authorList>
            <person name="Kaushik A."/>
        </authorList>
    </citation>
    <scope>NUCLEOTIDE SEQUENCE</scope>
    <source>
        <strain evidence="3">AG5</strain>
    </source>
</reference>
<evidence type="ECO:0000256" key="1">
    <source>
        <dbReference type="SAM" id="MobiDB-lite"/>
    </source>
</evidence>
<evidence type="ECO:0000313" key="4">
    <source>
        <dbReference type="Proteomes" id="UP000663827"/>
    </source>
</evidence>
<feature type="transmembrane region" description="Helical" evidence="2">
    <location>
        <begin position="190"/>
        <end position="211"/>
    </location>
</feature>
<dbReference type="AlphaFoldDB" id="A0A8H3HSY5"/>